<accession>A0A2C9D829</accession>
<evidence type="ECO:0000313" key="1">
    <source>
        <dbReference type="EMBL" id="SON56467.1"/>
    </source>
</evidence>
<gene>
    <name evidence="1" type="ORF">HDIA_2926</name>
</gene>
<reference evidence="2" key="1">
    <citation type="submission" date="2017-09" db="EMBL/GenBank/DDBJ databases">
        <title>Genome sequence of Nannocystis excedens DSM 71.</title>
        <authorList>
            <person name="Blom J."/>
        </authorList>
    </citation>
    <scope>NUCLEOTIDE SEQUENCE [LARGE SCALE GENOMIC DNA]</scope>
    <source>
        <strain evidence="2">type strain: E19</strain>
    </source>
</reference>
<proteinExistence type="predicted"/>
<keyword evidence="2" id="KW-1185">Reference proteome</keyword>
<dbReference type="KEGG" id="hdi:HDIA_2926"/>
<sequence>MTANPHDPSPADGDVPLAIEGRDSAAQLHYIAQLSGELAQIARTSGLPMLAYLLSMAREEATGALTQMRQQNRPDERKRR</sequence>
<name>A0A2C9D829_9HYPH</name>
<evidence type="ECO:0000313" key="2">
    <source>
        <dbReference type="Proteomes" id="UP000223606"/>
    </source>
</evidence>
<dbReference type="Proteomes" id="UP000223606">
    <property type="component" value="Chromosome 1"/>
</dbReference>
<dbReference type="EMBL" id="LT960614">
    <property type="protein sequence ID" value="SON56467.1"/>
    <property type="molecule type" value="Genomic_DNA"/>
</dbReference>
<dbReference type="AlphaFoldDB" id="A0A2C9D829"/>
<organism evidence="1 2">
    <name type="scientific">Hartmannibacter diazotrophicus</name>
    <dbReference type="NCBI Taxonomy" id="1482074"/>
    <lineage>
        <taxon>Bacteria</taxon>
        <taxon>Pseudomonadati</taxon>
        <taxon>Pseudomonadota</taxon>
        <taxon>Alphaproteobacteria</taxon>
        <taxon>Hyphomicrobiales</taxon>
        <taxon>Pleomorphomonadaceae</taxon>
        <taxon>Hartmannibacter</taxon>
    </lineage>
</organism>
<protein>
    <submittedName>
        <fullName evidence="1">Uncharacterized protein</fullName>
    </submittedName>
</protein>